<accession>A0AAF3EXK8</accession>
<keyword evidence="2" id="KW-1185">Reference proteome</keyword>
<sequence length="305" mass="34591">MTLTRSYSSEWRKNPEEIISHHYKLYAGIRPVIDTSAPVSMYNSPKSIHYIPKRASSADQYKRVHPVSIKSTHRELSDFLANNGRLPNSLRLNLPTVRNPYTARVKSKLLESKDYQAPLHRKVNQIEKVVELPETIPKKPPRPPRRRSSVFQEQMLEKHLLFKDTVYNDIITRGVYTDRIIEDAVDIAAEQFEDEITAVEVEMLRLEIYDDFGVQLTVDQSSTIRKRSLSAQNLNRMHVGFAEAAEVESLEASSARSLASKLDKQNLGSDGDSLPSMQSQSSSNSEKTEQEEPKASKSTSTSSSR</sequence>
<feature type="region of interest" description="Disordered" evidence="1">
    <location>
        <begin position="261"/>
        <end position="305"/>
    </location>
</feature>
<dbReference type="AlphaFoldDB" id="A0AAF3EXK8"/>
<protein>
    <submittedName>
        <fullName evidence="3">Uncharacterized protein</fullName>
    </submittedName>
</protein>
<feature type="compositionally biased region" description="Low complexity" evidence="1">
    <location>
        <begin position="273"/>
        <end position="285"/>
    </location>
</feature>
<feature type="compositionally biased region" description="Basic and acidic residues" evidence="1">
    <location>
        <begin position="286"/>
        <end position="295"/>
    </location>
</feature>
<evidence type="ECO:0000313" key="2">
    <source>
        <dbReference type="Proteomes" id="UP000887575"/>
    </source>
</evidence>
<reference evidence="3" key="1">
    <citation type="submission" date="2024-02" db="UniProtKB">
        <authorList>
            <consortium name="WormBaseParasite"/>
        </authorList>
    </citation>
    <scope>IDENTIFICATION</scope>
</reference>
<proteinExistence type="predicted"/>
<feature type="compositionally biased region" description="Low complexity" evidence="1">
    <location>
        <begin position="296"/>
        <end position="305"/>
    </location>
</feature>
<dbReference type="WBParaSite" id="MBELARI_LOCUS18479">
    <property type="protein sequence ID" value="MBELARI_LOCUS18479"/>
    <property type="gene ID" value="MBELARI_LOCUS18479"/>
</dbReference>
<evidence type="ECO:0000256" key="1">
    <source>
        <dbReference type="SAM" id="MobiDB-lite"/>
    </source>
</evidence>
<dbReference type="Proteomes" id="UP000887575">
    <property type="component" value="Unassembled WGS sequence"/>
</dbReference>
<name>A0AAF3EXK8_9BILA</name>
<evidence type="ECO:0000313" key="3">
    <source>
        <dbReference type="WBParaSite" id="MBELARI_LOCUS18479"/>
    </source>
</evidence>
<organism evidence="2 3">
    <name type="scientific">Mesorhabditis belari</name>
    <dbReference type="NCBI Taxonomy" id="2138241"/>
    <lineage>
        <taxon>Eukaryota</taxon>
        <taxon>Metazoa</taxon>
        <taxon>Ecdysozoa</taxon>
        <taxon>Nematoda</taxon>
        <taxon>Chromadorea</taxon>
        <taxon>Rhabditida</taxon>
        <taxon>Rhabditina</taxon>
        <taxon>Rhabditomorpha</taxon>
        <taxon>Rhabditoidea</taxon>
        <taxon>Rhabditidae</taxon>
        <taxon>Mesorhabditinae</taxon>
        <taxon>Mesorhabditis</taxon>
    </lineage>
</organism>